<dbReference type="AlphaFoldDB" id="A0A9D1RPY1"/>
<accession>A0A9D1RPY1</accession>
<organism evidence="2 3">
    <name type="scientific">Candidatus Corynebacterium avicola</name>
    <dbReference type="NCBI Taxonomy" id="2838527"/>
    <lineage>
        <taxon>Bacteria</taxon>
        <taxon>Bacillati</taxon>
        <taxon>Actinomycetota</taxon>
        <taxon>Actinomycetes</taxon>
        <taxon>Mycobacteriales</taxon>
        <taxon>Corynebacteriaceae</taxon>
        <taxon>Corynebacterium</taxon>
    </lineage>
</organism>
<evidence type="ECO:0000256" key="1">
    <source>
        <dbReference type="SAM" id="Coils"/>
    </source>
</evidence>
<sequence length="94" mass="11326">MTDHHNSPQEPDHVEVQLEKILIDAEESLRELREELAEHRNLRAQHDAVDDLPRLMNVTSERWSNVRLFFDELVEELRENRHQHQQNPRTSQEN</sequence>
<dbReference type="Proteomes" id="UP000824190">
    <property type="component" value="Unassembled WGS sequence"/>
</dbReference>
<reference evidence="2" key="2">
    <citation type="submission" date="2021-04" db="EMBL/GenBank/DDBJ databases">
        <authorList>
            <person name="Gilroy R."/>
        </authorList>
    </citation>
    <scope>NUCLEOTIDE SEQUENCE</scope>
    <source>
        <strain evidence="2">CHK32-1732</strain>
    </source>
</reference>
<comment type="caution">
    <text evidence="2">The sequence shown here is derived from an EMBL/GenBank/DDBJ whole genome shotgun (WGS) entry which is preliminary data.</text>
</comment>
<keyword evidence="1" id="KW-0175">Coiled coil</keyword>
<dbReference type="EMBL" id="DXGC01000066">
    <property type="protein sequence ID" value="HIW91390.1"/>
    <property type="molecule type" value="Genomic_DNA"/>
</dbReference>
<gene>
    <name evidence="2" type="ORF">H9870_07000</name>
</gene>
<name>A0A9D1RPY1_9CORY</name>
<evidence type="ECO:0000313" key="2">
    <source>
        <dbReference type="EMBL" id="HIW91390.1"/>
    </source>
</evidence>
<feature type="coiled-coil region" evidence="1">
    <location>
        <begin position="15"/>
        <end position="49"/>
    </location>
</feature>
<proteinExistence type="predicted"/>
<protein>
    <submittedName>
        <fullName evidence="2">Uncharacterized protein</fullName>
    </submittedName>
</protein>
<reference evidence="2" key="1">
    <citation type="journal article" date="2021" name="PeerJ">
        <title>Extensive microbial diversity within the chicken gut microbiome revealed by metagenomics and culture.</title>
        <authorList>
            <person name="Gilroy R."/>
            <person name="Ravi A."/>
            <person name="Getino M."/>
            <person name="Pursley I."/>
            <person name="Horton D.L."/>
            <person name="Alikhan N.F."/>
            <person name="Baker D."/>
            <person name="Gharbi K."/>
            <person name="Hall N."/>
            <person name="Watson M."/>
            <person name="Adriaenssens E.M."/>
            <person name="Foster-Nyarko E."/>
            <person name="Jarju S."/>
            <person name="Secka A."/>
            <person name="Antonio M."/>
            <person name="Oren A."/>
            <person name="Chaudhuri R.R."/>
            <person name="La Ragione R."/>
            <person name="Hildebrand F."/>
            <person name="Pallen M.J."/>
        </authorList>
    </citation>
    <scope>NUCLEOTIDE SEQUENCE</scope>
    <source>
        <strain evidence="2">CHK32-1732</strain>
    </source>
</reference>
<evidence type="ECO:0000313" key="3">
    <source>
        <dbReference type="Proteomes" id="UP000824190"/>
    </source>
</evidence>